<dbReference type="GO" id="GO:0006281">
    <property type="term" value="P:DNA repair"/>
    <property type="evidence" value="ECO:0007669"/>
    <property type="project" value="TreeGrafter"/>
</dbReference>
<keyword evidence="2" id="KW-1185">Reference proteome</keyword>
<dbReference type="SUPFAM" id="SSF56784">
    <property type="entry name" value="HAD-like"/>
    <property type="match status" value="1"/>
</dbReference>
<comment type="caution">
    <text evidence="1">The sequence shown here is derived from an EMBL/GenBank/DDBJ whole genome shotgun (WGS) entry which is preliminary data.</text>
</comment>
<reference evidence="1" key="2">
    <citation type="submission" date="2021-08" db="EMBL/GenBank/DDBJ databases">
        <authorList>
            <person name="Tani A."/>
            <person name="Ola A."/>
            <person name="Ogura Y."/>
            <person name="Katsura K."/>
            <person name="Hayashi T."/>
        </authorList>
    </citation>
    <scope>NUCLEOTIDE SEQUENCE</scope>
    <source>
        <strain evidence="1">NBRC 103626</strain>
    </source>
</reference>
<dbReference type="GO" id="GO:0005829">
    <property type="term" value="C:cytosol"/>
    <property type="evidence" value="ECO:0007669"/>
    <property type="project" value="TreeGrafter"/>
</dbReference>
<dbReference type="Pfam" id="PF13419">
    <property type="entry name" value="HAD_2"/>
    <property type="match status" value="1"/>
</dbReference>
<dbReference type="InterPro" id="IPR023198">
    <property type="entry name" value="PGP-like_dom2"/>
</dbReference>
<dbReference type="NCBIfam" id="TIGR01549">
    <property type="entry name" value="HAD-SF-IA-v1"/>
    <property type="match status" value="1"/>
</dbReference>
<dbReference type="SFLD" id="SFLDG01129">
    <property type="entry name" value="C1.5:_HAD__Beta-PGM__Phosphata"/>
    <property type="match status" value="1"/>
</dbReference>
<dbReference type="NCBIfam" id="TIGR01509">
    <property type="entry name" value="HAD-SF-IA-v3"/>
    <property type="match status" value="1"/>
</dbReference>
<proteinExistence type="predicted"/>
<dbReference type="RefSeq" id="WP_238300730.1">
    <property type="nucleotide sequence ID" value="NZ_BPQM01000006.1"/>
</dbReference>
<dbReference type="PANTHER" id="PTHR43434:SF16">
    <property type="entry name" value="BLL8046 PROTEIN"/>
    <property type="match status" value="1"/>
</dbReference>
<dbReference type="SFLD" id="SFLDG01135">
    <property type="entry name" value="C1.5.6:_HAD__Beta-PGM__Phospha"/>
    <property type="match status" value="1"/>
</dbReference>
<accession>A0AA37M9A1</accession>
<reference evidence="1" key="1">
    <citation type="journal article" date="2016" name="Front. Microbiol.">
        <title>Genome Sequence of the Piezophilic, Mesophilic Sulfate-Reducing Bacterium Desulfovibrio indicus J2T.</title>
        <authorList>
            <person name="Cao J."/>
            <person name="Maignien L."/>
            <person name="Shao Z."/>
            <person name="Alain K."/>
            <person name="Jebbar M."/>
        </authorList>
    </citation>
    <scope>NUCLEOTIDE SEQUENCE</scope>
    <source>
        <strain evidence="1">NBRC 103626</strain>
    </source>
</reference>
<dbReference type="InterPro" id="IPR023214">
    <property type="entry name" value="HAD_sf"/>
</dbReference>
<dbReference type="AlphaFoldDB" id="A0AA37M9A1"/>
<dbReference type="EMBL" id="BPQM01000006">
    <property type="protein sequence ID" value="GJD77101.1"/>
    <property type="molecule type" value="Genomic_DNA"/>
</dbReference>
<dbReference type="Proteomes" id="UP001055108">
    <property type="component" value="Unassembled WGS sequence"/>
</dbReference>
<dbReference type="InterPro" id="IPR041492">
    <property type="entry name" value="HAD_2"/>
</dbReference>
<dbReference type="InterPro" id="IPR036412">
    <property type="entry name" value="HAD-like_sf"/>
</dbReference>
<dbReference type="Gene3D" id="3.40.50.1000">
    <property type="entry name" value="HAD superfamily/HAD-like"/>
    <property type="match status" value="1"/>
</dbReference>
<organism evidence="1 2">
    <name type="scientific">Methylobacterium gregans</name>
    <dbReference type="NCBI Taxonomy" id="374424"/>
    <lineage>
        <taxon>Bacteria</taxon>
        <taxon>Pseudomonadati</taxon>
        <taxon>Pseudomonadota</taxon>
        <taxon>Alphaproteobacteria</taxon>
        <taxon>Hyphomicrobiales</taxon>
        <taxon>Methylobacteriaceae</taxon>
        <taxon>Methylobacterium</taxon>
    </lineage>
</organism>
<dbReference type="GO" id="GO:0008967">
    <property type="term" value="F:phosphoglycolate phosphatase activity"/>
    <property type="evidence" value="ECO:0007669"/>
    <property type="project" value="TreeGrafter"/>
</dbReference>
<name>A0AA37M9A1_9HYPH</name>
<gene>
    <name evidence="1" type="ORF">NBEOAGPD_0303</name>
</gene>
<evidence type="ECO:0000313" key="2">
    <source>
        <dbReference type="Proteomes" id="UP001055108"/>
    </source>
</evidence>
<protein>
    <submittedName>
        <fullName evidence="1">Phosphorylated carbohydrates phosphatase</fullName>
    </submittedName>
</protein>
<dbReference type="PRINTS" id="PR00413">
    <property type="entry name" value="HADHALOGNASE"/>
</dbReference>
<dbReference type="SFLD" id="SFLDS00003">
    <property type="entry name" value="Haloacid_Dehalogenase"/>
    <property type="match status" value="1"/>
</dbReference>
<evidence type="ECO:0000313" key="1">
    <source>
        <dbReference type="EMBL" id="GJD77101.1"/>
    </source>
</evidence>
<dbReference type="PANTHER" id="PTHR43434">
    <property type="entry name" value="PHOSPHOGLYCOLATE PHOSPHATASE"/>
    <property type="match status" value="1"/>
</dbReference>
<dbReference type="InterPro" id="IPR050155">
    <property type="entry name" value="HAD-like_hydrolase_sf"/>
</dbReference>
<sequence>MTRAVIFDIDGTLLDSVDLHAEAWVAAFAHFGIATEFAAVRGQIGKGGDELMPVFVPRDRLAREGERIEAYRSDLFKRDYLPHVKPFPGVRALFERVRAEGLTIALGSSGKRDEVEHYQEILKIADLVDVATSSDDADRSKPYPDIFEAALKQLGGIPKSRILAVGDTPYDAEAAGKAGIGTIGVLCGGFPEADLAAAGCRTIYRDPQDILDGFDASPLARGRGGSG</sequence>
<dbReference type="Gene3D" id="1.10.150.240">
    <property type="entry name" value="Putative phosphatase, domain 2"/>
    <property type="match status" value="1"/>
</dbReference>
<dbReference type="InterPro" id="IPR006439">
    <property type="entry name" value="HAD-SF_hydro_IA"/>
</dbReference>